<name>A0ABQ6WW01_9EURO</name>
<sequence length="95" mass="10728">MDGEAINEPVVAVWQWTQDAYGQSKANSIHVGTLNGFKRKNTGEVEIEFLQNQAAESYYWFQGTVTESGLTLDMYNERNEFCVGNIELERTLSSA</sequence>
<gene>
    <name evidence="1" type="ORF">BDV36DRAFT_248034</name>
</gene>
<reference evidence="1 2" key="1">
    <citation type="submission" date="2019-04" db="EMBL/GenBank/DDBJ databases">
        <authorList>
            <consortium name="DOE Joint Genome Institute"/>
            <person name="Mondo S."/>
            <person name="Kjaerbolling I."/>
            <person name="Vesth T."/>
            <person name="Frisvad J.C."/>
            <person name="Nybo J.L."/>
            <person name="Theobald S."/>
            <person name="Kildgaard S."/>
            <person name="Isbrandt T."/>
            <person name="Kuo A."/>
            <person name="Sato A."/>
            <person name="Lyhne E.K."/>
            <person name="Kogle M.E."/>
            <person name="Wiebenga A."/>
            <person name="Kun R.S."/>
            <person name="Lubbers R.J."/>
            <person name="Makela M.R."/>
            <person name="Barry K."/>
            <person name="Chovatia M."/>
            <person name="Clum A."/>
            <person name="Daum C."/>
            <person name="Haridas S."/>
            <person name="He G."/>
            <person name="LaButti K."/>
            <person name="Lipzen A."/>
            <person name="Riley R."/>
            <person name="Salamov A."/>
            <person name="Simmons B.A."/>
            <person name="Magnuson J.K."/>
            <person name="Henrissat B."/>
            <person name="Mortensen U.H."/>
            <person name="Larsen T.O."/>
            <person name="Devries R.P."/>
            <person name="Grigoriev I.V."/>
            <person name="Machida M."/>
            <person name="Baker S.E."/>
            <person name="Andersen M.R."/>
            <person name="Cantor M.N."/>
            <person name="Hua S.X."/>
        </authorList>
    </citation>
    <scope>NUCLEOTIDE SEQUENCE [LARGE SCALE GENOMIC DNA]</scope>
    <source>
        <strain evidence="1 2">CBS 117616</strain>
    </source>
</reference>
<proteinExistence type="predicted"/>
<keyword evidence="2" id="KW-1185">Reference proteome</keyword>
<evidence type="ECO:0000313" key="2">
    <source>
        <dbReference type="Proteomes" id="UP000325395"/>
    </source>
</evidence>
<accession>A0ABQ6WW01</accession>
<evidence type="ECO:0000313" key="1">
    <source>
        <dbReference type="EMBL" id="KAE8421284.1"/>
    </source>
</evidence>
<dbReference type="EMBL" id="ML735702">
    <property type="protein sequence ID" value="KAE8421284.1"/>
    <property type="molecule type" value="Genomic_DNA"/>
</dbReference>
<protein>
    <submittedName>
        <fullName evidence="1">Uncharacterized protein</fullName>
    </submittedName>
</protein>
<dbReference type="Proteomes" id="UP000325395">
    <property type="component" value="Unassembled WGS sequence"/>
</dbReference>
<organism evidence="1 2">
    <name type="scientific">Aspergillus pseudocaelatus</name>
    <dbReference type="NCBI Taxonomy" id="1825620"/>
    <lineage>
        <taxon>Eukaryota</taxon>
        <taxon>Fungi</taxon>
        <taxon>Dikarya</taxon>
        <taxon>Ascomycota</taxon>
        <taxon>Pezizomycotina</taxon>
        <taxon>Eurotiomycetes</taxon>
        <taxon>Eurotiomycetidae</taxon>
        <taxon>Eurotiales</taxon>
        <taxon>Aspergillaceae</taxon>
        <taxon>Aspergillus</taxon>
        <taxon>Aspergillus subgen. Circumdati</taxon>
    </lineage>
</organism>